<keyword evidence="1" id="KW-0175">Coiled coil</keyword>
<keyword evidence="4" id="KW-1185">Reference proteome</keyword>
<dbReference type="Gene3D" id="3.40.50.150">
    <property type="entry name" value="Vaccinia Virus protein VP39"/>
    <property type="match status" value="1"/>
</dbReference>
<dbReference type="PANTHER" id="PTHR42998:SF1">
    <property type="entry name" value="TYPE I RESTRICTION ENZYME HINDI METHYLASE SUBUNIT"/>
    <property type="match status" value="1"/>
</dbReference>
<dbReference type="Proteomes" id="UP000280344">
    <property type="component" value="Chromosome"/>
</dbReference>
<feature type="coiled-coil region" evidence="1">
    <location>
        <begin position="635"/>
        <end position="662"/>
    </location>
</feature>
<dbReference type="GO" id="GO:0003677">
    <property type="term" value="F:DNA binding"/>
    <property type="evidence" value="ECO:0007669"/>
    <property type="project" value="InterPro"/>
</dbReference>
<dbReference type="GO" id="GO:0008170">
    <property type="term" value="F:N-methyltransferase activity"/>
    <property type="evidence" value="ECO:0007669"/>
    <property type="project" value="InterPro"/>
</dbReference>
<name>A0A3S9PZB7_9ACTO</name>
<proteinExistence type="predicted"/>
<evidence type="ECO:0000256" key="1">
    <source>
        <dbReference type="SAM" id="Coils"/>
    </source>
</evidence>
<reference evidence="3 4" key="1">
    <citation type="submission" date="2018-12" db="EMBL/GenBank/DDBJ databases">
        <title>Complete genome sequence of Flaviflexus sp. H23T48.</title>
        <authorList>
            <person name="Bae J.-W."/>
            <person name="Lee J.-Y."/>
        </authorList>
    </citation>
    <scope>NUCLEOTIDE SEQUENCE [LARGE SCALE GENOMIC DNA]</scope>
    <source>
        <strain evidence="3 4">H23T48</strain>
    </source>
</reference>
<dbReference type="CDD" id="cd02440">
    <property type="entry name" value="AdoMet_MTases"/>
    <property type="match status" value="1"/>
</dbReference>
<dbReference type="InterPro" id="IPR003356">
    <property type="entry name" value="DNA_methylase_A-5"/>
</dbReference>
<evidence type="ECO:0000259" key="2">
    <source>
        <dbReference type="Pfam" id="PF02384"/>
    </source>
</evidence>
<dbReference type="InterPro" id="IPR036388">
    <property type="entry name" value="WH-like_DNA-bd_sf"/>
</dbReference>
<dbReference type="KEGG" id="flh:EJ997_10390"/>
<feature type="domain" description="DNA methylase adenine-specific" evidence="2">
    <location>
        <begin position="166"/>
        <end position="398"/>
    </location>
</feature>
<dbReference type="Gene3D" id="1.10.10.10">
    <property type="entry name" value="Winged helix-like DNA-binding domain superfamily/Winged helix DNA-binding domain"/>
    <property type="match status" value="1"/>
</dbReference>
<dbReference type="PRINTS" id="PR00507">
    <property type="entry name" value="N12N6MTFRASE"/>
</dbReference>
<protein>
    <recommendedName>
        <fullName evidence="2">DNA methylase adenine-specific domain-containing protein</fullName>
    </recommendedName>
</protein>
<evidence type="ECO:0000313" key="4">
    <source>
        <dbReference type="Proteomes" id="UP000280344"/>
    </source>
</evidence>
<sequence>MTINSSLILLSPSDIAELAKVSRPVVSNWRRRNEDFPSPVGGTDARPLFSQTDVIAWLQERGHEVELPRPDAQLWTLLNTVRGAAPLDGVTRLLLALAALKKQNSDNLELLIALEPGKQAPAVREMLTTLRNSVPNLTPGSDLEVLEVIDKKALSQLINTIAGIDTDQLAETTDLLLERVTRHQVKSGGEHGFIGSRTSRLLSALAQGVGGTVYDPASGIANVLLQVGTSGKATRLVGSEIDPAAIDVAAQRAYLRDLELELHLGDALAKDPVPDLTADTIVIEPPFGMRWDSAHADDDPRFSHGVPSRIEAELAWIQHALSHLAPNGRAFVIAPHSRLSELTSKNKIIESLLLGNHIESITTLPANMLPQSHMTLTLWALRPAEEGSLQVRFIDARDFEDPEEALAGWVLAEDSAGSELAQAFVPNSELLKGNAPLSPSKWVSDANVDEDKIQEDFAGALAAVLSSPLADPGGTLLTEKFSAASNPGVVTIDELASQGTLTVVSGHHRGIRELPEKYQNRTVKPEHVSTGELPEPIPQNVAKKYDLELTKPGDIIVSATRGLITVVDHEGSRAISPLMTVLRVEDPEALRPEFLLAALSGSWNNRPNEPRSIMSMRRVRQAEIPALTPQAQATLVNELNKVRDIEETAQKLVSQAEALRITILDGIRYGVELDPSKASAQ</sequence>
<gene>
    <name evidence="3" type="ORF">EJ997_10390</name>
</gene>
<dbReference type="EMBL" id="CP034593">
    <property type="protein sequence ID" value="AZQ77691.1"/>
    <property type="molecule type" value="Genomic_DNA"/>
</dbReference>
<dbReference type="InterPro" id="IPR029063">
    <property type="entry name" value="SAM-dependent_MTases_sf"/>
</dbReference>
<dbReference type="SUPFAM" id="SSF53335">
    <property type="entry name" value="S-adenosyl-L-methionine-dependent methyltransferases"/>
    <property type="match status" value="1"/>
</dbReference>
<dbReference type="OrthoDB" id="9784823at2"/>
<organism evidence="3 4">
    <name type="scientific">Flaviflexus ciconiae</name>
    <dbReference type="NCBI Taxonomy" id="2496867"/>
    <lineage>
        <taxon>Bacteria</taxon>
        <taxon>Bacillati</taxon>
        <taxon>Actinomycetota</taxon>
        <taxon>Actinomycetes</taxon>
        <taxon>Actinomycetales</taxon>
        <taxon>Actinomycetaceae</taxon>
        <taxon>Flaviflexus</taxon>
    </lineage>
</organism>
<dbReference type="RefSeq" id="WP_126704494.1">
    <property type="nucleotide sequence ID" value="NZ_CP034593.1"/>
</dbReference>
<accession>A0A3S9PZB7</accession>
<evidence type="ECO:0000313" key="3">
    <source>
        <dbReference type="EMBL" id="AZQ77691.1"/>
    </source>
</evidence>
<dbReference type="PANTHER" id="PTHR42998">
    <property type="entry name" value="TYPE I RESTRICTION ENZYME HINDVIIP M PROTEIN-RELATED"/>
    <property type="match status" value="1"/>
</dbReference>
<dbReference type="Pfam" id="PF02384">
    <property type="entry name" value="N6_Mtase"/>
    <property type="match status" value="1"/>
</dbReference>
<dbReference type="InterPro" id="IPR052916">
    <property type="entry name" value="Type-I_RE_MTase_Subunit"/>
</dbReference>
<dbReference type="AlphaFoldDB" id="A0A3S9PZB7"/>